<keyword evidence="1" id="KW-0479">Metal-binding</keyword>
<comment type="similarity">
    <text evidence="3">Belongs to the FPP/GGPP synthase family.</text>
</comment>
<keyword evidence="3 4" id="KW-0808">Transferase</keyword>
<comment type="caution">
    <text evidence="4">The sequence shown here is derived from an EMBL/GenBank/DDBJ whole genome shotgun (WGS) entry which is preliminary data.</text>
</comment>
<proteinExistence type="inferred from homology"/>
<gene>
    <name evidence="4" type="ORF">J2S57_003838</name>
</gene>
<organism evidence="4 5">
    <name type="scientific">Kineosporia succinea</name>
    <dbReference type="NCBI Taxonomy" id="84632"/>
    <lineage>
        <taxon>Bacteria</taxon>
        <taxon>Bacillati</taxon>
        <taxon>Actinomycetota</taxon>
        <taxon>Actinomycetes</taxon>
        <taxon>Kineosporiales</taxon>
        <taxon>Kineosporiaceae</taxon>
        <taxon>Kineosporia</taxon>
    </lineage>
</organism>
<evidence type="ECO:0000256" key="2">
    <source>
        <dbReference type="ARBA" id="ARBA00022842"/>
    </source>
</evidence>
<dbReference type="SUPFAM" id="SSF48576">
    <property type="entry name" value="Terpenoid synthases"/>
    <property type="match status" value="1"/>
</dbReference>
<evidence type="ECO:0000313" key="5">
    <source>
        <dbReference type="Proteomes" id="UP001235712"/>
    </source>
</evidence>
<accession>A0ABT9P6N4</accession>
<sequence length="346" mass="36246">MTAETRTPVTSVTASELLESARRKVEPALRQALERLPEAVRPVALYHYGWMDAQGRFCDEGRGKALRPALTLLAAQAVGPVAGPYKEQVLAAAVAVDLVHNFSLLHDDVMDGDVTRRHRATAWSVFGVGPAVLAGDALLTLALQTLAEVPQAAASVADTVQELILGQIQDLALERKEAVTLPECLAMAGAKTGALIGTSCGLGALAAGATAEQVRRLTAAGRDLGLAFQLTDDVLGIWGDPAVTGKPAGADLRARKKSLPVVKALTSDTPAGHELVRIYGSADDLGPADTSRAAVLVAEAGGRDWALSRAEELLNNVETLLTEGNFDAAGVQGLRSLAHRCVYRQS</sequence>
<dbReference type="InterPro" id="IPR033749">
    <property type="entry name" value="Polyprenyl_synt_CS"/>
</dbReference>
<dbReference type="Proteomes" id="UP001235712">
    <property type="component" value="Unassembled WGS sequence"/>
</dbReference>
<dbReference type="PANTHER" id="PTHR12001">
    <property type="entry name" value="GERANYLGERANYL PYROPHOSPHATE SYNTHASE"/>
    <property type="match status" value="1"/>
</dbReference>
<name>A0ABT9P6N4_9ACTN</name>
<keyword evidence="5" id="KW-1185">Reference proteome</keyword>
<reference evidence="4 5" key="1">
    <citation type="submission" date="2023-07" db="EMBL/GenBank/DDBJ databases">
        <title>Sequencing the genomes of 1000 actinobacteria strains.</title>
        <authorList>
            <person name="Klenk H.-P."/>
        </authorList>
    </citation>
    <scope>NUCLEOTIDE SEQUENCE [LARGE SCALE GENOMIC DNA]</scope>
    <source>
        <strain evidence="4 5">DSM 44388</strain>
    </source>
</reference>
<dbReference type="CDD" id="cd00685">
    <property type="entry name" value="Trans_IPPS_HT"/>
    <property type="match status" value="1"/>
</dbReference>
<dbReference type="RefSeq" id="WP_307244917.1">
    <property type="nucleotide sequence ID" value="NZ_JAUSQZ010000001.1"/>
</dbReference>
<dbReference type="Gene3D" id="1.10.600.10">
    <property type="entry name" value="Farnesyl Diphosphate Synthase"/>
    <property type="match status" value="1"/>
</dbReference>
<evidence type="ECO:0000313" key="4">
    <source>
        <dbReference type="EMBL" id="MDP9828089.1"/>
    </source>
</evidence>
<dbReference type="GO" id="GO:0004337">
    <property type="term" value="F:(2E,6E)-farnesyl diphosphate synthase activity"/>
    <property type="evidence" value="ECO:0007669"/>
    <property type="project" value="UniProtKB-EC"/>
</dbReference>
<dbReference type="PANTHER" id="PTHR12001:SF86">
    <property type="entry name" value="GERANYLGERANYL DIPHOSPHATE SYNTHASE"/>
    <property type="match status" value="1"/>
</dbReference>
<dbReference type="EC" id="2.5.1.29" evidence="4"/>
<protein>
    <submittedName>
        <fullName evidence="4">Geranylgeranyl diphosphate synthase type I</fullName>
        <ecNumber evidence="4">2.5.1.1</ecNumber>
        <ecNumber evidence="4">2.5.1.10</ecNumber>
        <ecNumber evidence="4">2.5.1.29</ecNumber>
    </submittedName>
</protein>
<dbReference type="Pfam" id="PF00348">
    <property type="entry name" value="polyprenyl_synt"/>
    <property type="match status" value="1"/>
</dbReference>
<dbReference type="InterPro" id="IPR008949">
    <property type="entry name" value="Isoprenoid_synthase_dom_sf"/>
</dbReference>
<dbReference type="InterPro" id="IPR000092">
    <property type="entry name" value="Polyprenyl_synt"/>
</dbReference>
<dbReference type="PROSITE" id="PS00723">
    <property type="entry name" value="POLYPRENYL_SYNTHASE_1"/>
    <property type="match status" value="1"/>
</dbReference>
<dbReference type="EC" id="2.5.1.1" evidence="4"/>
<evidence type="ECO:0000256" key="1">
    <source>
        <dbReference type="ARBA" id="ARBA00022723"/>
    </source>
</evidence>
<dbReference type="GO" id="GO:0004311">
    <property type="term" value="F:geranylgeranyl diphosphate synthase activity"/>
    <property type="evidence" value="ECO:0007669"/>
    <property type="project" value="UniProtKB-EC"/>
</dbReference>
<keyword evidence="2" id="KW-0460">Magnesium</keyword>
<dbReference type="EMBL" id="JAUSQZ010000001">
    <property type="protein sequence ID" value="MDP9828089.1"/>
    <property type="molecule type" value="Genomic_DNA"/>
</dbReference>
<evidence type="ECO:0000256" key="3">
    <source>
        <dbReference type="RuleBase" id="RU004466"/>
    </source>
</evidence>
<dbReference type="EC" id="2.5.1.10" evidence="4"/>
<dbReference type="PROSITE" id="PS00444">
    <property type="entry name" value="POLYPRENYL_SYNTHASE_2"/>
    <property type="match status" value="1"/>
</dbReference>
<dbReference type="SFLD" id="SFLDS00005">
    <property type="entry name" value="Isoprenoid_Synthase_Type_I"/>
    <property type="match status" value="1"/>
</dbReference>
<dbReference type="GO" id="GO:0004161">
    <property type="term" value="F:dimethylallyltranstransferase activity"/>
    <property type="evidence" value="ECO:0007669"/>
    <property type="project" value="UniProtKB-EC"/>
</dbReference>